<keyword evidence="7" id="KW-0479">Metal-binding</keyword>
<dbReference type="Pfam" id="PF02878">
    <property type="entry name" value="PGM_PMM_I"/>
    <property type="match status" value="2"/>
</dbReference>
<dbReference type="FunFam" id="3.40.120.10:FF:000013">
    <property type="entry name" value="Phosphoacetylglucosamine mutase"/>
    <property type="match status" value="1"/>
</dbReference>
<dbReference type="InterPro" id="IPR016657">
    <property type="entry name" value="PAGM"/>
</dbReference>
<evidence type="ECO:0000256" key="2">
    <source>
        <dbReference type="ARBA" id="ARBA00001946"/>
    </source>
</evidence>
<evidence type="ECO:0000256" key="11">
    <source>
        <dbReference type="ARBA" id="ARBA00032065"/>
    </source>
</evidence>
<evidence type="ECO:0000256" key="3">
    <source>
        <dbReference type="ARBA" id="ARBA00004865"/>
    </source>
</evidence>
<protein>
    <recommendedName>
        <fullName evidence="5">phosphoacetylglucosamine mutase</fullName>
        <ecNumber evidence="5">5.4.2.3</ecNumber>
    </recommendedName>
    <alternativeName>
        <fullName evidence="11">Acetylglucosamine phosphomutase</fullName>
    </alternativeName>
    <alternativeName>
        <fullName evidence="10">N-acetylglucosamine-phosphate mutase</fullName>
    </alternativeName>
</protein>
<evidence type="ECO:0000259" key="15">
    <source>
        <dbReference type="Pfam" id="PF21405"/>
    </source>
</evidence>
<dbReference type="SUPFAM" id="SSF55957">
    <property type="entry name" value="Phosphoglucomutase, C-terminal domain"/>
    <property type="match status" value="1"/>
</dbReference>
<evidence type="ECO:0000259" key="12">
    <source>
        <dbReference type="Pfam" id="PF00408"/>
    </source>
</evidence>
<comment type="catalytic activity">
    <reaction evidence="1">
        <text>N-acetyl-alpha-D-glucosamine 1-phosphate = N-acetyl-D-glucosamine 6-phosphate</text>
        <dbReference type="Rhea" id="RHEA:23804"/>
        <dbReference type="ChEBI" id="CHEBI:57513"/>
        <dbReference type="ChEBI" id="CHEBI:57776"/>
        <dbReference type="EC" id="5.4.2.3"/>
    </reaction>
</comment>
<dbReference type="Proteomes" id="UP000827549">
    <property type="component" value="Chromosome 1"/>
</dbReference>
<dbReference type="FunFam" id="3.30.310.50:FF:000003">
    <property type="entry name" value="Phosphoacetylglucosamine mutase"/>
    <property type="match status" value="1"/>
</dbReference>
<dbReference type="Gene3D" id="3.40.830.10">
    <property type="entry name" value="LigB-like"/>
    <property type="match status" value="1"/>
</dbReference>
<dbReference type="Pfam" id="PF21405">
    <property type="entry name" value="AMG1_II"/>
    <property type="match status" value="1"/>
</dbReference>
<evidence type="ECO:0000256" key="8">
    <source>
        <dbReference type="ARBA" id="ARBA00022842"/>
    </source>
</evidence>
<dbReference type="InterPro" id="IPR005843">
    <property type="entry name" value="A-D-PHexomutase_C"/>
</dbReference>
<dbReference type="InterPro" id="IPR049023">
    <property type="entry name" value="AMG1_II"/>
</dbReference>
<dbReference type="Gene3D" id="3.40.120.10">
    <property type="entry name" value="Alpha-D-Glucose-1,6-Bisphosphate, subunit A, domain 3"/>
    <property type="match status" value="3"/>
</dbReference>
<organism evidence="16 17">
    <name type="scientific">Vanrija pseudolonga</name>
    <dbReference type="NCBI Taxonomy" id="143232"/>
    <lineage>
        <taxon>Eukaryota</taxon>
        <taxon>Fungi</taxon>
        <taxon>Dikarya</taxon>
        <taxon>Basidiomycota</taxon>
        <taxon>Agaricomycotina</taxon>
        <taxon>Tremellomycetes</taxon>
        <taxon>Trichosporonales</taxon>
        <taxon>Trichosporonaceae</taxon>
        <taxon>Vanrija</taxon>
    </lineage>
</organism>
<evidence type="ECO:0000256" key="1">
    <source>
        <dbReference type="ARBA" id="ARBA00000558"/>
    </source>
</evidence>
<accession>A0AAF0Y413</accession>
<dbReference type="EC" id="5.4.2.3" evidence="5"/>
<dbReference type="SUPFAM" id="SSF53738">
    <property type="entry name" value="Phosphoglucomutase, first 3 domains"/>
    <property type="match status" value="4"/>
</dbReference>
<dbReference type="EMBL" id="CP086714">
    <property type="protein sequence ID" value="WOO77664.1"/>
    <property type="molecule type" value="Genomic_DNA"/>
</dbReference>
<dbReference type="PANTHER" id="PTHR45955">
    <property type="entry name" value="PHOSPHOACETYLGLUCOSAMINE MUTASE"/>
    <property type="match status" value="1"/>
</dbReference>
<comment type="cofactor">
    <cofactor evidence="2">
        <name>Mg(2+)</name>
        <dbReference type="ChEBI" id="CHEBI:18420"/>
    </cofactor>
</comment>
<dbReference type="Pfam" id="PF21404">
    <property type="entry name" value="AMG1_III"/>
    <property type="match status" value="1"/>
</dbReference>
<dbReference type="Pfam" id="PF01875">
    <property type="entry name" value="Memo"/>
    <property type="match status" value="1"/>
</dbReference>
<dbReference type="AlphaFoldDB" id="A0AAF0Y413"/>
<dbReference type="CDD" id="cd03086">
    <property type="entry name" value="PGM3"/>
    <property type="match status" value="1"/>
</dbReference>
<feature type="domain" description="Phosphoacetylglucosamine mutase AMG1" evidence="14">
    <location>
        <begin position="332"/>
        <end position="470"/>
    </location>
</feature>
<keyword evidence="9" id="KW-0413">Isomerase</keyword>
<sequence>MSSSAAAAPPVDHTQLFDRIAAAAKNYPKPADVKFGYGTAGFRTLGKRLPSVIFSVGLLAVLRSQRFHGKAIGVMVTASHNPEADNGVKLVDPAGEMLEQSWEAYATTLANCASPAELVEAYKQLAQQLHINIGAPASVVYAADTRPSSPELIKALEAALAAFGDHVKTNNIGVTTTPILHYVVKATNDTTGEYGEPTIEGYQKKTAAAFKTLIVSTSPGTTDLTEQGNRGPLKPLPVDCANGVGALSLADFAKHIGDLLPFKPLNTQLNKEGVLNYQCGADYVKTKQQLPPSVAESGLLNHPDNRGASFDGDADRLIYYYLKGGKSFRLLDGDKIAVLAALFIGDLVTRAKLTDKIQVGVVQTAYANGSSTKFIKSRNIPVTCTATGVKHLHHAALNYDIGVYFEANGHGTVLFSDDTIATLKKTEPESPDQDRAIKHLIALSELINQAVGDALSDMLLVEVVLAHRGWSAEEWDAGYEDLPNRLVKVEVPDRHIFHTTDAERKLTSPVGLQARIDEAVLKVEQGRSFVRPSGTEDCVRVYAEAATSSAVDSAHLRAELESYLAKVTPLSSPSFNPPVANAKAVIAPKRIVLLGPSHHVHLAGIALSPFAAYGTPLGDIPLDLDAIDELRRTRLFSEMSPGVDEDEHSLEMHLPYIRHIFQGRDDFKLLPLLVGHPPSDKANRDAVSGALAKYWADDETFFVISSDFCHWGTRFSHTPYYPAAPDPPVPVPPVPAGPGVANNGQLEFVRRYVSQTKKDAPIWKSIQYMDHEGMDLLRAPARKGAVEEWEAYLSRTKNTICGRNPITVLLNLVQYVYAGQHAADYVHFVFVRYEQSSRCTNIRDSSVSYVSGVLRPSP</sequence>
<evidence type="ECO:0000259" key="13">
    <source>
        <dbReference type="Pfam" id="PF02878"/>
    </source>
</evidence>
<dbReference type="NCBIfam" id="TIGR04336">
    <property type="entry name" value="AmmeMemoSam_B"/>
    <property type="match status" value="1"/>
</dbReference>
<dbReference type="GO" id="GO:0004610">
    <property type="term" value="F:phosphoacetylglucosamine mutase activity"/>
    <property type="evidence" value="ECO:0007669"/>
    <property type="project" value="UniProtKB-EC"/>
</dbReference>
<dbReference type="GeneID" id="87804488"/>
<dbReference type="InterPro" id="IPR049022">
    <property type="entry name" value="AMG1_III"/>
</dbReference>
<dbReference type="InterPro" id="IPR005844">
    <property type="entry name" value="A-D-PHexomutase_a/b/a-I"/>
</dbReference>
<dbReference type="InterPro" id="IPR016066">
    <property type="entry name" value="A-D-PHexomutase_CS"/>
</dbReference>
<feature type="domain" description="Alpha-D-phosphohexomutase alpha/beta/alpha" evidence="13">
    <location>
        <begin position="70"/>
        <end position="101"/>
    </location>
</feature>
<evidence type="ECO:0000256" key="6">
    <source>
        <dbReference type="ARBA" id="ARBA00022553"/>
    </source>
</evidence>
<evidence type="ECO:0000256" key="9">
    <source>
        <dbReference type="ARBA" id="ARBA00023235"/>
    </source>
</evidence>
<evidence type="ECO:0000256" key="4">
    <source>
        <dbReference type="ARBA" id="ARBA00010231"/>
    </source>
</evidence>
<feature type="domain" description="Alpha-D-phosphohexomutase C-terminal" evidence="12">
    <location>
        <begin position="486"/>
        <end position="552"/>
    </location>
</feature>
<dbReference type="InterPro" id="IPR002737">
    <property type="entry name" value="MEMO1_fam"/>
</dbReference>
<evidence type="ECO:0000256" key="7">
    <source>
        <dbReference type="ARBA" id="ARBA00022723"/>
    </source>
</evidence>
<dbReference type="RefSeq" id="XP_062623696.1">
    <property type="nucleotide sequence ID" value="XM_062767712.1"/>
</dbReference>
<evidence type="ECO:0000259" key="14">
    <source>
        <dbReference type="Pfam" id="PF21404"/>
    </source>
</evidence>
<reference evidence="16" key="1">
    <citation type="submission" date="2023-10" db="EMBL/GenBank/DDBJ databases">
        <authorList>
            <person name="Noh H."/>
        </authorList>
    </citation>
    <scope>NUCLEOTIDE SEQUENCE</scope>
    <source>
        <strain evidence="16">DUCC4014</strain>
    </source>
</reference>
<feature type="domain" description="Phosphoacetylglucosamine mutase AMG1" evidence="15">
    <location>
        <begin position="237"/>
        <end position="317"/>
    </location>
</feature>
<dbReference type="Gene3D" id="3.30.310.50">
    <property type="entry name" value="Alpha-D-phosphohexomutase, C-terminal domain"/>
    <property type="match status" value="1"/>
</dbReference>
<comment type="pathway">
    <text evidence="3">Nucleotide-sugar biosynthesis; UDP-N-acetyl-alpha-D-glucosamine biosynthesis; N-acetyl-alpha-D-glucosamine 1-phosphate from alpha-D-glucosamine 6-phosphate (route I): step 2/2.</text>
</comment>
<dbReference type="GO" id="GO:0006048">
    <property type="term" value="P:UDP-N-acetylglucosamine biosynthetic process"/>
    <property type="evidence" value="ECO:0007669"/>
    <property type="project" value="TreeGrafter"/>
</dbReference>
<keyword evidence="17" id="KW-1185">Reference proteome</keyword>
<feature type="domain" description="Alpha-D-phosphohexomutase alpha/beta/alpha" evidence="13">
    <location>
        <begin position="125"/>
        <end position="188"/>
    </location>
</feature>
<dbReference type="PANTHER" id="PTHR45955:SF1">
    <property type="entry name" value="PHOSPHOACETYLGLUCOSAMINE MUTASE"/>
    <property type="match status" value="1"/>
</dbReference>
<evidence type="ECO:0000256" key="10">
    <source>
        <dbReference type="ARBA" id="ARBA00031926"/>
    </source>
</evidence>
<dbReference type="CDD" id="cd07361">
    <property type="entry name" value="MEMO_like"/>
    <property type="match status" value="1"/>
</dbReference>
<proteinExistence type="inferred from homology"/>
<evidence type="ECO:0000256" key="5">
    <source>
        <dbReference type="ARBA" id="ARBA00012731"/>
    </source>
</evidence>
<keyword evidence="8" id="KW-0460">Magnesium</keyword>
<gene>
    <name evidence="16" type="primary">AGM1</name>
    <name evidence="16" type="ORF">LOC62_01G001231</name>
</gene>
<dbReference type="GO" id="GO:0005975">
    <property type="term" value="P:carbohydrate metabolic process"/>
    <property type="evidence" value="ECO:0007669"/>
    <property type="project" value="InterPro"/>
</dbReference>
<dbReference type="Pfam" id="PF00408">
    <property type="entry name" value="PGM_PMM_IV"/>
    <property type="match status" value="1"/>
</dbReference>
<keyword evidence="6" id="KW-0597">Phosphoprotein</keyword>
<name>A0AAF0Y413_9TREE</name>
<dbReference type="GO" id="GO:0000287">
    <property type="term" value="F:magnesium ion binding"/>
    <property type="evidence" value="ECO:0007669"/>
    <property type="project" value="InterPro"/>
</dbReference>
<evidence type="ECO:0000313" key="16">
    <source>
        <dbReference type="EMBL" id="WOO77664.1"/>
    </source>
</evidence>
<dbReference type="InterPro" id="IPR036900">
    <property type="entry name" value="A-D-PHexomutase_C_sf"/>
</dbReference>
<comment type="similarity">
    <text evidence="4">Belongs to the phosphohexose mutase family.</text>
</comment>
<evidence type="ECO:0000313" key="17">
    <source>
        <dbReference type="Proteomes" id="UP000827549"/>
    </source>
</evidence>
<dbReference type="PROSITE" id="PS00710">
    <property type="entry name" value="PGM_PMM"/>
    <property type="match status" value="1"/>
</dbReference>
<dbReference type="InterPro" id="IPR016055">
    <property type="entry name" value="A-D-PHexomutase_a/b/a-I/II/III"/>
</dbReference>